<keyword evidence="2" id="KW-1185">Reference proteome</keyword>
<protein>
    <submittedName>
        <fullName evidence="1">Uncharacterized protein</fullName>
    </submittedName>
</protein>
<name>A0ABR4HZ96_9EURO</name>
<evidence type="ECO:0000313" key="1">
    <source>
        <dbReference type="EMBL" id="KAL2820077.1"/>
    </source>
</evidence>
<gene>
    <name evidence="1" type="ORF">BJX63DRAFT_337524</name>
</gene>
<proteinExistence type="predicted"/>
<dbReference type="EMBL" id="JBFXLT010000008">
    <property type="protein sequence ID" value="KAL2820077.1"/>
    <property type="molecule type" value="Genomic_DNA"/>
</dbReference>
<reference evidence="1 2" key="1">
    <citation type="submission" date="2024-07" db="EMBL/GenBank/DDBJ databases">
        <title>Section-level genome sequencing and comparative genomics of Aspergillus sections Usti and Cavernicolus.</title>
        <authorList>
            <consortium name="Lawrence Berkeley National Laboratory"/>
            <person name="Nybo J.L."/>
            <person name="Vesth T.C."/>
            <person name="Theobald S."/>
            <person name="Frisvad J.C."/>
            <person name="Larsen T.O."/>
            <person name="Kjaerboelling I."/>
            <person name="Rothschild-Mancinelli K."/>
            <person name="Lyhne E.K."/>
            <person name="Kogle M.E."/>
            <person name="Barry K."/>
            <person name="Clum A."/>
            <person name="Na H."/>
            <person name="Ledsgaard L."/>
            <person name="Lin J."/>
            <person name="Lipzen A."/>
            <person name="Kuo A."/>
            <person name="Riley R."/>
            <person name="Mondo S."/>
            <person name="Labutti K."/>
            <person name="Haridas S."/>
            <person name="Pangalinan J."/>
            <person name="Salamov A.A."/>
            <person name="Simmons B.A."/>
            <person name="Magnuson J.K."/>
            <person name="Chen J."/>
            <person name="Drula E."/>
            <person name="Henrissat B."/>
            <person name="Wiebenga A."/>
            <person name="Lubbers R.J."/>
            <person name="Gomes A.C."/>
            <person name="Makela M.R."/>
            <person name="Stajich J."/>
            <person name="Grigoriev I.V."/>
            <person name="Mortensen U.H."/>
            <person name="De Vries R.P."/>
            <person name="Baker S.E."/>
            <person name="Andersen M.R."/>
        </authorList>
    </citation>
    <scope>NUCLEOTIDE SEQUENCE [LARGE SCALE GENOMIC DNA]</scope>
    <source>
        <strain evidence="1 2">CBS 588.65</strain>
    </source>
</reference>
<comment type="caution">
    <text evidence="1">The sequence shown here is derived from an EMBL/GenBank/DDBJ whole genome shotgun (WGS) entry which is preliminary data.</text>
</comment>
<evidence type="ECO:0000313" key="2">
    <source>
        <dbReference type="Proteomes" id="UP001610334"/>
    </source>
</evidence>
<accession>A0ABR4HZ96</accession>
<organism evidence="1 2">
    <name type="scientific">Aspergillus granulosus</name>
    <dbReference type="NCBI Taxonomy" id="176169"/>
    <lineage>
        <taxon>Eukaryota</taxon>
        <taxon>Fungi</taxon>
        <taxon>Dikarya</taxon>
        <taxon>Ascomycota</taxon>
        <taxon>Pezizomycotina</taxon>
        <taxon>Eurotiomycetes</taxon>
        <taxon>Eurotiomycetidae</taxon>
        <taxon>Eurotiales</taxon>
        <taxon>Aspergillaceae</taxon>
        <taxon>Aspergillus</taxon>
        <taxon>Aspergillus subgen. Nidulantes</taxon>
    </lineage>
</organism>
<dbReference type="Proteomes" id="UP001610334">
    <property type="component" value="Unassembled WGS sequence"/>
</dbReference>
<sequence length="89" mass="9863">MSTFSYPIGLSCQPSGRLSVVFSIHFYSPGLGCIHVVVSRTSRVLLLLLLLLLKLTGNWINKLPTNVLSRRARNLLNLTRSDTLQINGP</sequence>